<accession>A0ACB7SFB9</accession>
<comment type="caution">
    <text evidence="1">The sequence shown here is derived from an EMBL/GenBank/DDBJ whole genome shotgun (WGS) entry which is preliminary data.</text>
</comment>
<keyword evidence="2" id="KW-1185">Reference proteome</keyword>
<proteinExistence type="predicted"/>
<sequence length="340" mass="37845">MTPSCHVRKVVYPRIYLFGDSLTQRSHSEDGCWGSLVAEAFERRCDIVVRGFSGYNTRMCKYVLPRIFGPEDAGGAAAFVIFLGANDCSEPSSDPGTQNVPLKEFISNLEEMLRYLKRSHSEDGCWGSLVAEAFERRCDIVVRGFSGYNTRMCKYVLPRIFGPEDAGGVAAFVIFLGANDCSEPSGPGTQNVPLKEFISNLEEMLRYLKVCGVPMNKIILLTPPPYCDEKWVAWCKETGRDLPRRNLETVSKYADAVSKLGDEQHVAVINIFAAFQQEQNWKTLLIDGLHLSKPGSQKLARCLVPFLEQAVGPVPAMFPEWKCTDPADPESSIASWDPDP</sequence>
<dbReference type="EMBL" id="CM023485">
    <property type="protein sequence ID" value="KAH6931404.1"/>
    <property type="molecule type" value="Genomic_DNA"/>
</dbReference>
<dbReference type="Proteomes" id="UP000821845">
    <property type="component" value="Chromosome 5"/>
</dbReference>
<reference evidence="1" key="1">
    <citation type="submission" date="2020-05" db="EMBL/GenBank/DDBJ databases">
        <title>Large-scale comparative analyses of tick genomes elucidate their genetic diversity and vector capacities.</title>
        <authorList>
            <person name="Jia N."/>
            <person name="Wang J."/>
            <person name="Shi W."/>
            <person name="Du L."/>
            <person name="Sun Y."/>
            <person name="Zhan W."/>
            <person name="Jiang J."/>
            <person name="Wang Q."/>
            <person name="Zhang B."/>
            <person name="Ji P."/>
            <person name="Sakyi L.B."/>
            <person name="Cui X."/>
            <person name="Yuan T."/>
            <person name="Jiang B."/>
            <person name="Yang W."/>
            <person name="Lam T.T.-Y."/>
            <person name="Chang Q."/>
            <person name="Ding S."/>
            <person name="Wang X."/>
            <person name="Zhu J."/>
            <person name="Ruan X."/>
            <person name="Zhao L."/>
            <person name="Wei J."/>
            <person name="Que T."/>
            <person name="Du C."/>
            <person name="Cheng J."/>
            <person name="Dai P."/>
            <person name="Han X."/>
            <person name="Huang E."/>
            <person name="Gao Y."/>
            <person name="Liu J."/>
            <person name="Shao H."/>
            <person name="Ye R."/>
            <person name="Li L."/>
            <person name="Wei W."/>
            <person name="Wang X."/>
            <person name="Wang C."/>
            <person name="Yang T."/>
            <person name="Huo Q."/>
            <person name="Li W."/>
            <person name="Guo W."/>
            <person name="Chen H."/>
            <person name="Zhou L."/>
            <person name="Ni X."/>
            <person name="Tian J."/>
            <person name="Zhou Y."/>
            <person name="Sheng Y."/>
            <person name="Liu T."/>
            <person name="Pan Y."/>
            <person name="Xia L."/>
            <person name="Li J."/>
            <person name="Zhao F."/>
            <person name="Cao W."/>
        </authorList>
    </citation>
    <scope>NUCLEOTIDE SEQUENCE</scope>
    <source>
        <strain evidence="1">Hyas-2018</strain>
    </source>
</reference>
<organism evidence="1 2">
    <name type="scientific">Hyalomma asiaticum</name>
    <name type="common">Tick</name>
    <dbReference type="NCBI Taxonomy" id="266040"/>
    <lineage>
        <taxon>Eukaryota</taxon>
        <taxon>Metazoa</taxon>
        <taxon>Ecdysozoa</taxon>
        <taxon>Arthropoda</taxon>
        <taxon>Chelicerata</taxon>
        <taxon>Arachnida</taxon>
        <taxon>Acari</taxon>
        <taxon>Parasitiformes</taxon>
        <taxon>Ixodida</taxon>
        <taxon>Ixodoidea</taxon>
        <taxon>Ixodidae</taxon>
        <taxon>Hyalomminae</taxon>
        <taxon>Hyalomma</taxon>
    </lineage>
</organism>
<name>A0ACB7SFB9_HYAAI</name>
<evidence type="ECO:0000313" key="2">
    <source>
        <dbReference type="Proteomes" id="UP000821845"/>
    </source>
</evidence>
<gene>
    <name evidence="1" type="ORF">HPB50_024266</name>
</gene>
<protein>
    <submittedName>
        <fullName evidence="1">Uncharacterized protein</fullName>
    </submittedName>
</protein>
<evidence type="ECO:0000313" key="1">
    <source>
        <dbReference type="EMBL" id="KAH6931404.1"/>
    </source>
</evidence>